<dbReference type="PANTHER" id="PTHR33065">
    <property type="entry name" value="OS07G0486400 PROTEIN"/>
    <property type="match status" value="1"/>
</dbReference>
<dbReference type="InterPro" id="IPR046533">
    <property type="entry name" value="DUF6598"/>
</dbReference>
<feature type="compositionally biased region" description="Acidic residues" evidence="1">
    <location>
        <begin position="18"/>
        <end position="28"/>
    </location>
</feature>
<dbReference type="STRING" id="4555.K3Z0G4"/>
<keyword evidence="4" id="KW-1185">Reference proteome</keyword>
<evidence type="ECO:0000313" key="3">
    <source>
        <dbReference type="EnsemblPlants" id="KQL28940"/>
    </source>
</evidence>
<evidence type="ECO:0000313" key="4">
    <source>
        <dbReference type="Proteomes" id="UP000004995"/>
    </source>
</evidence>
<feature type="domain" description="DUF6598" evidence="2">
    <location>
        <begin position="106"/>
        <end position="265"/>
    </location>
</feature>
<name>K3Z0G4_SETIT</name>
<reference evidence="3" key="2">
    <citation type="submission" date="2018-08" db="UniProtKB">
        <authorList>
            <consortium name="EnsemblPlants"/>
        </authorList>
    </citation>
    <scope>IDENTIFICATION</scope>
    <source>
        <strain evidence="3">Yugu1</strain>
    </source>
</reference>
<dbReference type="Proteomes" id="UP000004995">
    <property type="component" value="Unassembled WGS sequence"/>
</dbReference>
<organism evidence="3 4">
    <name type="scientific">Setaria italica</name>
    <name type="common">Foxtail millet</name>
    <name type="synonym">Panicum italicum</name>
    <dbReference type="NCBI Taxonomy" id="4555"/>
    <lineage>
        <taxon>Eukaryota</taxon>
        <taxon>Viridiplantae</taxon>
        <taxon>Streptophyta</taxon>
        <taxon>Embryophyta</taxon>
        <taxon>Tracheophyta</taxon>
        <taxon>Spermatophyta</taxon>
        <taxon>Magnoliopsida</taxon>
        <taxon>Liliopsida</taxon>
        <taxon>Poales</taxon>
        <taxon>Poaceae</taxon>
        <taxon>PACMAD clade</taxon>
        <taxon>Panicoideae</taxon>
        <taxon>Panicodae</taxon>
        <taxon>Paniceae</taxon>
        <taxon>Cenchrinae</taxon>
        <taxon>Setaria</taxon>
    </lineage>
</organism>
<accession>K3Z0G4</accession>
<dbReference type="Gramene" id="KQL28940">
    <property type="protein sequence ID" value="KQL28940"/>
    <property type="gene ID" value="SETIT_020030mg"/>
</dbReference>
<dbReference type="OMA" id="HWKSAAV"/>
<dbReference type="AlphaFoldDB" id="K3Z0G4"/>
<sequence>MASDGDGSSKADQKQRDDESEEENVDLELEPFFFDEAEAVADHERRMQREKAEALKEEQRGGRYYNRYHFEDFSRFDLDEESPLDLMRHTDRVFNEGDRYLQQDAVNILSVKMASLDVDFPINVYGTVIARDSIGCKCVYLFRREKDHPQLINSKDEILILTGPKRGLALLDDAYVEIDLKITDHQGQQEEELSRRLDKSIVESEDLATRLSTMEVKYAVVHEAVEATISIEVTEGEFYGKITACTTIIPNHLVLHDSIAAGVEKLLVTIVSQPGDIEYQDTVAFTPDINGRAGVEITLGITKMLVKVAWSLIEE</sequence>
<dbReference type="HOGENOM" id="CLU_030845_4_0_1"/>
<dbReference type="PANTHER" id="PTHR33065:SF64">
    <property type="entry name" value="OS05G0109100 PROTEIN"/>
    <property type="match status" value="1"/>
</dbReference>
<dbReference type="InParanoid" id="K3Z0G4"/>
<protein>
    <recommendedName>
        <fullName evidence="2">DUF6598 domain-containing protein</fullName>
    </recommendedName>
</protein>
<dbReference type="EMBL" id="AGNK02000143">
    <property type="status" value="NOT_ANNOTATED_CDS"/>
    <property type="molecule type" value="Genomic_DNA"/>
</dbReference>
<evidence type="ECO:0000256" key="1">
    <source>
        <dbReference type="SAM" id="MobiDB-lite"/>
    </source>
</evidence>
<feature type="region of interest" description="Disordered" evidence="1">
    <location>
        <begin position="1"/>
        <end position="28"/>
    </location>
</feature>
<reference evidence="4" key="1">
    <citation type="journal article" date="2012" name="Nat. Biotechnol.">
        <title>Reference genome sequence of the model plant Setaria.</title>
        <authorList>
            <person name="Bennetzen J.L."/>
            <person name="Schmutz J."/>
            <person name="Wang H."/>
            <person name="Percifield R."/>
            <person name="Hawkins J."/>
            <person name="Pontaroli A.C."/>
            <person name="Estep M."/>
            <person name="Feng L."/>
            <person name="Vaughn J.N."/>
            <person name="Grimwood J."/>
            <person name="Jenkins J."/>
            <person name="Barry K."/>
            <person name="Lindquist E."/>
            <person name="Hellsten U."/>
            <person name="Deshpande S."/>
            <person name="Wang X."/>
            <person name="Wu X."/>
            <person name="Mitros T."/>
            <person name="Triplett J."/>
            <person name="Yang X."/>
            <person name="Ye C.Y."/>
            <person name="Mauro-Herrera M."/>
            <person name="Wang L."/>
            <person name="Li P."/>
            <person name="Sharma M."/>
            <person name="Sharma R."/>
            <person name="Ronald P.C."/>
            <person name="Panaud O."/>
            <person name="Kellogg E.A."/>
            <person name="Brutnell T.P."/>
            <person name="Doust A.N."/>
            <person name="Tuskan G.A."/>
            <person name="Rokhsar D."/>
            <person name="Devos K.M."/>
        </authorList>
    </citation>
    <scope>NUCLEOTIDE SEQUENCE [LARGE SCALE GENOMIC DNA]</scope>
    <source>
        <strain evidence="4">cv. Yugu1</strain>
    </source>
</reference>
<dbReference type="eggNOG" id="ENOG502R54Z">
    <property type="taxonomic scope" value="Eukaryota"/>
</dbReference>
<dbReference type="EnsemblPlants" id="KQL28940">
    <property type="protein sequence ID" value="KQL28940"/>
    <property type="gene ID" value="SETIT_020030mg"/>
</dbReference>
<proteinExistence type="predicted"/>
<feature type="compositionally biased region" description="Basic and acidic residues" evidence="1">
    <location>
        <begin position="7"/>
        <end position="17"/>
    </location>
</feature>
<evidence type="ECO:0000259" key="2">
    <source>
        <dbReference type="Pfam" id="PF20241"/>
    </source>
</evidence>
<dbReference type="Pfam" id="PF20241">
    <property type="entry name" value="DUF6598"/>
    <property type="match status" value="1"/>
</dbReference>